<dbReference type="OrthoDB" id="8441435at2"/>
<sequence>MKDLPTGEDLHKNEEEILEKDGYSFARGETMPGRHLASIRIQVLMDRLCAPETTWAAVYSRDIEFIAPDSFFEIGIVPLSPSCCLVANQEGGEVSSNNAITINRKAIEQSSKYYFARDFSKCGI</sequence>
<gene>
    <name evidence="1" type="ORF">SAMN04487951_1022</name>
</gene>
<organism evidence="1 2">
    <name type="scientific">Vreelandella arcis</name>
    <dbReference type="NCBI Taxonomy" id="416873"/>
    <lineage>
        <taxon>Bacteria</taxon>
        <taxon>Pseudomonadati</taxon>
        <taxon>Pseudomonadota</taxon>
        <taxon>Gammaproteobacteria</taxon>
        <taxon>Oceanospirillales</taxon>
        <taxon>Halomonadaceae</taxon>
        <taxon>Vreelandella</taxon>
    </lineage>
</organism>
<dbReference type="EMBL" id="FNII01000002">
    <property type="protein sequence ID" value="SDN03888.1"/>
    <property type="molecule type" value="Genomic_DNA"/>
</dbReference>
<proteinExistence type="predicted"/>
<protein>
    <submittedName>
        <fullName evidence="1">Uncharacterized protein</fullName>
    </submittedName>
</protein>
<dbReference type="Proteomes" id="UP000199677">
    <property type="component" value="Unassembled WGS sequence"/>
</dbReference>
<keyword evidence="2" id="KW-1185">Reference proteome</keyword>
<name>A0A1G9Y4E7_9GAMM</name>
<evidence type="ECO:0000313" key="2">
    <source>
        <dbReference type="Proteomes" id="UP000199677"/>
    </source>
</evidence>
<dbReference type="AlphaFoldDB" id="A0A1G9Y4E7"/>
<dbReference type="STRING" id="416873.SAMN04487951_1022"/>
<dbReference type="RefSeq" id="WP_089701960.1">
    <property type="nucleotide sequence ID" value="NZ_FNII01000002.1"/>
</dbReference>
<evidence type="ECO:0000313" key="1">
    <source>
        <dbReference type="EMBL" id="SDN03888.1"/>
    </source>
</evidence>
<accession>A0A1G9Y4E7</accession>
<reference evidence="2" key="1">
    <citation type="submission" date="2016-10" db="EMBL/GenBank/DDBJ databases">
        <authorList>
            <person name="Varghese N."/>
            <person name="Submissions S."/>
        </authorList>
    </citation>
    <scope>NUCLEOTIDE SEQUENCE [LARGE SCALE GENOMIC DNA]</scope>
    <source>
        <strain evidence="2">CGMCC 1.6494</strain>
    </source>
</reference>